<evidence type="ECO:0000313" key="2">
    <source>
        <dbReference type="Proteomes" id="UP001055879"/>
    </source>
</evidence>
<protein>
    <submittedName>
        <fullName evidence="1">Uncharacterized protein</fullName>
    </submittedName>
</protein>
<proteinExistence type="predicted"/>
<dbReference type="Proteomes" id="UP001055879">
    <property type="component" value="Linkage Group LG04"/>
</dbReference>
<name>A0ACB9CJ50_ARCLA</name>
<reference evidence="1 2" key="2">
    <citation type="journal article" date="2022" name="Mol. Ecol. Resour.">
        <title>The genomes of chicory, endive, great burdock and yacon provide insights into Asteraceae paleo-polyploidization history and plant inulin production.</title>
        <authorList>
            <person name="Fan W."/>
            <person name="Wang S."/>
            <person name="Wang H."/>
            <person name="Wang A."/>
            <person name="Jiang F."/>
            <person name="Liu H."/>
            <person name="Zhao H."/>
            <person name="Xu D."/>
            <person name="Zhang Y."/>
        </authorList>
    </citation>
    <scope>NUCLEOTIDE SEQUENCE [LARGE SCALE GENOMIC DNA]</scope>
    <source>
        <strain evidence="2">cv. Niubang</strain>
    </source>
</reference>
<accession>A0ACB9CJ50</accession>
<organism evidence="1 2">
    <name type="scientific">Arctium lappa</name>
    <name type="common">Greater burdock</name>
    <name type="synonym">Lappa major</name>
    <dbReference type="NCBI Taxonomy" id="4217"/>
    <lineage>
        <taxon>Eukaryota</taxon>
        <taxon>Viridiplantae</taxon>
        <taxon>Streptophyta</taxon>
        <taxon>Embryophyta</taxon>
        <taxon>Tracheophyta</taxon>
        <taxon>Spermatophyta</taxon>
        <taxon>Magnoliopsida</taxon>
        <taxon>eudicotyledons</taxon>
        <taxon>Gunneridae</taxon>
        <taxon>Pentapetalae</taxon>
        <taxon>asterids</taxon>
        <taxon>campanulids</taxon>
        <taxon>Asterales</taxon>
        <taxon>Asteraceae</taxon>
        <taxon>Carduoideae</taxon>
        <taxon>Cardueae</taxon>
        <taxon>Arctiinae</taxon>
        <taxon>Arctium</taxon>
    </lineage>
</organism>
<gene>
    <name evidence="1" type="ORF">L6452_13726</name>
</gene>
<evidence type="ECO:0000313" key="1">
    <source>
        <dbReference type="EMBL" id="KAI3734261.1"/>
    </source>
</evidence>
<reference evidence="2" key="1">
    <citation type="journal article" date="2022" name="Mol. Ecol. Resour.">
        <title>The genomes of chicory, endive, great burdock and yacon provide insights into Asteraceae palaeo-polyploidization history and plant inulin production.</title>
        <authorList>
            <person name="Fan W."/>
            <person name="Wang S."/>
            <person name="Wang H."/>
            <person name="Wang A."/>
            <person name="Jiang F."/>
            <person name="Liu H."/>
            <person name="Zhao H."/>
            <person name="Xu D."/>
            <person name="Zhang Y."/>
        </authorList>
    </citation>
    <scope>NUCLEOTIDE SEQUENCE [LARGE SCALE GENOMIC DNA]</scope>
    <source>
        <strain evidence="2">cv. Niubang</strain>
    </source>
</reference>
<comment type="caution">
    <text evidence="1">The sequence shown here is derived from an EMBL/GenBank/DDBJ whole genome shotgun (WGS) entry which is preliminary data.</text>
</comment>
<keyword evidence="2" id="KW-1185">Reference proteome</keyword>
<dbReference type="EMBL" id="CM042050">
    <property type="protein sequence ID" value="KAI3734261.1"/>
    <property type="molecule type" value="Genomic_DNA"/>
</dbReference>
<sequence>MAGITGQMWRQLWVVILAAPPFNPIASFDRASKLNPFEHHQPSKAIFLHLIKKIIYIIETVRCTTNR</sequence>